<proteinExistence type="predicted"/>
<dbReference type="CDD" id="cd00683">
    <property type="entry name" value="Trans_IPPS_HH"/>
    <property type="match status" value="1"/>
</dbReference>
<feature type="compositionally biased region" description="Low complexity" evidence="3">
    <location>
        <begin position="285"/>
        <end position="304"/>
    </location>
</feature>
<evidence type="ECO:0000256" key="2">
    <source>
        <dbReference type="ARBA" id="ARBA00022679"/>
    </source>
</evidence>
<dbReference type="InterPro" id="IPR008949">
    <property type="entry name" value="Isoprenoid_synthase_dom_sf"/>
</dbReference>
<evidence type="ECO:0000313" key="4">
    <source>
        <dbReference type="EMBL" id="NYG21880.1"/>
    </source>
</evidence>
<dbReference type="GO" id="GO:0004311">
    <property type="term" value="F:geranylgeranyl diphosphate synthase activity"/>
    <property type="evidence" value="ECO:0007669"/>
    <property type="project" value="InterPro"/>
</dbReference>
<dbReference type="GO" id="GO:0016117">
    <property type="term" value="P:carotenoid biosynthetic process"/>
    <property type="evidence" value="ECO:0007669"/>
    <property type="project" value="UniProtKB-ARBA"/>
</dbReference>
<dbReference type="SFLD" id="SFLDG01018">
    <property type="entry name" value="Squalene/Phytoene_Synthase_Lik"/>
    <property type="match status" value="1"/>
</dbReference>
<reference evidence="4 5" key="1">
    <citation type="submission" date="2020-07" db="EMBL/GenBank/DDBJ databases">
        <title>Sequencing the genomes of 1000 actinobacteria strains.</title>
        <authorList>
            <person name="Klenk H.-P."/>
        </authorList>
    </citation>
    <scope>NUCLEOTIDE SEQUENCE [LARGE SCALE GENOMIC DNA]</scope>
    <source>
        <strain evidence="4 5">DSM 8598</strain>
    </source>
</reference>
<dbReference type="Proteomes" id="UP000549066">
    <property type="component" value="Unassembled WGS sequence"/>
</dbReference>
<dbReference type="InterPro" id="IPR019845">
    <property type="entry name" value="Squalene/phytoene_synthase_CS"/>
</dbReference>
<name>A0A852X062_9MICO</name>
<dbReference type="PROSITE" id="PS01045">
    <property type="entry name" value="SQUALEN_PHYTOEN_SYN_2"/>
    <property type="match status" value="1"/>
</dbReference>
<dbReference type="InterPro" id="IPR044843">
    <property type="entry name" value="Trans_IPPS_bact-type"/>
</dbReference>
<accession>A0A852X062</accession>
<comment type="caution">
    <text evidence="4">The sequence shown here is derived from an EMBL/GenBank/DDBJ whole genome shotgun (WGS) entry which is preliminary data.</text>
</comment>
<evidence type="ECO:0000313" key="5">
    <source>
        <dbReference type="Proteomes" id="UP000549066"/>
    </source>
</evidence>
<organism evidence="4 5">
    <name type="scientific">Agromyces hippuratus</name>
    <dbReference type="NCBI Taxonomy" id="286438"/>
    <lineage>
        <taxon>Bacteria</taxon>
        <taxon>Bacillati</taxon>
        <taxon>Actinomycetota</taxon>
        <taxon>Actinomycetes</taxon>
        <taxon>Micrococcales</taxon>
        <taxon>Microbacteriaceae</taxon>
        <taxon>Agromyces</taxon>
    </lineage>
</organism>
<dbReference type="UniPathway" id="UPA00799"/>
<dbReference type="Pfam" id="PF00494">
    <property type="entry name" value="SQS_PSY"/>
    <property type="match status" value="1"/>
</dbReference>
<keyword evidence="2" id="KW-0808">Transferase</keyword>
<dbReference type="RefSeq" id="WP_179551759.1">
    <property type="nucleotide sequence ID" value="NZ_JACCFI010000001.1"/>
</dbReference>
<sequence length="310" mass="33776">MTAAPTGLALYDRTAHLGSAQVISHYSTSFGLASRLCSRTVRDHLADVYALVRIADEIVDGPAEEAGLAPDERRAMLDALEVETEQAIARGYSSNLVVHAFARTARTTGFGRELTRPFFASMRRDLDPVDFDEAELREYIHGSAEVVGLMCLRAFSEGLPDDAERDARWQRGARHLGAAFQKVNFLRDLADDYGSLGRRYFPGIDPARLSEADKLRLLDDLDRDLAIAGEVIAELPSGCRRAVAAAHALFSALSARLRRTPARELLTTRIRVPTPQKLVLLARAAGTRPRRPAATPTPAADRAPLPGAPA</sequence>
<dbReference type="Gene3D" id="1.10.600.10">
    <property type="entry name" value="Farnesyl Diphosphate Synthase"/>
    <property type="match status" value="1"/>
</dbReference>
<keyword evidence="5" id="KW-1185">Reference proteome</keyword>
<dbReference type="EMBL" id="JACCFI010000001">
    <property type="protein sequence ID" value="NYG21880.1"/>
    <property type="molecule type" value="Genomic_DNA"/>
</dbReference>
<evidence type="ECO:0000256" key="3">
    <source>
        <dbReference type="SAM" id="MobiDB-lite"/>
    </source>
</evidence>
<dbReference type="PANTHER" id="PTHR31480">
    <property type="entry name" value="BIFUNCTIONAL LYCOPENE CYCLASE/PHYTOENE SYNTHASE"/>
    <property type="match status" value="1"/>
</dbReference>
<dbReference type="SUPFAM" id="SSF48576">
    <property type="entry name" value="Terpenoid synthases"/>
    <property type="match status" value="1"/>
</dbReference>
<dbReference type="InterPro" id="IPR033904">
    <property type="entry name" value="Trans_IPPS_HH"/>
</dbReference>
<dbReference type="GO" id="GO:0051996">
    <property type="term" value="F:squalene synthase [NAD(P)H] activity"/>
    <property type="evidence" value="ECO:0007669"/>
    <property type="project" value="InterPro"/>
</dbReference>
<dbReference type="InterPro" id="IPR002060">
    <property type="entry name" value="Squ/phyt_synthse"/>
</dbReference>
<evidence type="ECO:0000256" key="1">
    <source>
        <dbReference type="ARBA" id="ARBA00004684"/>
    </source>
</evidence>
<protein>
    <submittedName>
        <fullName evidence="4">Phytoene/squalene synthetase</fullName>
    </submittedName>
</protein>
<feature type="region of interest" description="Disordered" evidence="3">
    <location>
        <begin position="285"/>
        <end position="310"/>
    </location>
</feature>
<gene>
    <name evidence="4" type="ORF">BJY17_002627</name>
</gene>
<dbReference type="SFLD" id="SFLDG01212">
    <property type="entry name" value="Phytoene_synthase_like"/>
    <property type="match status" value="1"/>
</dbReference>
<dbReference type="AlphaFoldDB" id="A0A852X062"/>
<dbReference type="SFLD" id="SFLDS00005">
    <property type="entry name" value="Isoprenoid_Synthase_Type_I"/>
    <property type="match status" value="1"/>
</dbReference>
<comment type="pathway">
    <text evidence="1">Carotenoid biosynthesis; phytoene biosynthesis.</text>
</comment>